<gene>
    <name evidence="2" type="ORF">BSTOLATCC_MIC3864</name>
</gene>
<dbReference type="Proteomes" id="UP001162131">
    <property type="component" value="Unassembled WGS sequence"/>
</dbReference>
<feature type="region of interest" description="Disordered" evidence="1">
    <location>
        <begin position="214"/>
        <end position="290"/>
    </location>
</feature>
<evidence type="ECO:0000313" key="2">
    <source>
        <dbReference type="EMBL" id="CAG9311576.1"/>
    </source>
</evidence>
<dbReference type="AlphaFoldDB" id="A0AAU9IE13"/>
<sequence length="290" mass="32895">MGVNNSTMANHIKAQVNIRENLSGFTPAKFQTKRNAASFSSASDIFESQESTRLSENTTRSIHTTRQSFQNLKLPPRPESKLSDVRISLHTRPNSLRISKSNPGSAHTSPSATFRIDISEDLPISSIETFKFRPNNEKIKKRMSPVNFTYKLNTGQKKSQDEDSSDEEIPQELLKIEIPDHRGAVQDIFHNGNELHKVSKEFIKPPKVLSISKSDSKLKEEKKDLNSASKEQRNVRIRVSRGFSSDRNQKSPRLTTESPQPFMPRNEEPGNELRSSQKWIWKGAHGTLES</sequence>
<feature type="compositionally biased region" description="Basic and acidic residues" evidence="1">
    <location>
        <begin position="214"/>
        <end position="234"/>
    </location>
</feature>
<comment type="caution">
    <text evidence="2">The sequence shown here is derived from an EMBL/GenBank/DDBJ whole genome shotgun (WGS) entry which is preliminary data.</text>
</comment>
<protein>
    <submittedName>
        <fullName evidence="2">Uncharacterized protein</fullName>
    </submittedName>
</protein>
<feature type="region of interest" description="Disordered" evidence="1">
    <location>
        <begin position="39"/>
        <end position="80"/>
    </location>
</feature>
<dbReference type="EMBL" id="CAJZBQ010000004">
    <property type="protein sequence ID" value="CAG9311576.1"/>
    <property type="molecule type" value="Genomic_DNA"/>
</dbReference>
<organism evidence="2 3">
    <name type="scientific">Blepharisma stoltei</name>
    <dbReference type="NCBI Taxonomy" id="1481888"/>
    <lineage>
        <taxon>Eukaryota</taxon>
        <taxon>Sar</taxon>
        <taxon>Alveolata</taxon>
        <taxon>Ciliophora</taxon>
        <taxon>Postciliodesmatophora</taxon>
        <taxon>Heterotrichea</taxon>
        <taxon>Heterotrichida</taxon>
        <taxon>Blepharismidae</taxon>
        <taxon>Blepharisma</taxon>
    </lineage>
</organism>
<accession>A0AAU9IE13</accession>
<keyword evidence="3" id="KW-1185">Reference proteome</keyword>
<feature type="compositionally biased region" description="Polar residues" evidence="1">
    <location>
        <begin position="39"/>
        <end position="71"/>
    </location>
</feature>
<evidence type="ECO:0000256" key="1">
    <source>
        <dbReference type="SAM" id="MobiDB-lite"/>
    </source>
</evidence>
<name>A0AAU9IE13_9CILI</name>
<feature type="compositionally biased region" description="Polar residues" evidence="1">
    <location>
        <begin position="242"/>
        <end position="259"/>
    </location>
</feature>
<reference evidence="2" key="1">
    <citation type="submission" date="2021-09" db="EMBL/GenBank/DDBJ databases">
        <authorList>
            <consortium name="AG Swart"/>
            <person name="Singh M."/>
            <person name="Singh A."/>
            <person name="Seah K."/>
            <person name="Emmerich C."/>
        </authorList>
    </citation>
    <scope>NUCLEOTIDE SEQUENCE</scope>
    <source>
        <strain evidence="2">ATCC30299</strain>
    </source>
</reference>
<proteinExistence type="predicted"/>
<evidence type="ECO:0000313" key="3">
    <source>
        <dbReference type="Proteomes" id="UP001162131"/>
    </source>
</evidence>